<comment type="subcellular location">
    <subcellularLocation>
        <location evidence="1">Nucleus</location>
    </subcellularLocation>
</comment>
<gene>
    <name evidence="5" type="ORF">DTER00134_LOCUS15843</name>
</gene>
<dbReference type="SUPFAM" id="SSF88697">
    <property type="entry name" value="PUA domain-like"/>
    <property type="match status" value="1"/>
</dbReference>
<dbReference type="PANTHER" id="PTHR14087">
    <property type="entry name" value="THYMOCYTE NUCLEAR PROTEIN 1"/>
    <property type="match status" value="1"/>
</dbReference>
<dbReference type="EMBL" id="HBIP01026269">
    <property type="protein sequence ID" value="CAE0500770.1"/>
    <property type="molecule type" value="Transcribed_RNA"/>
</dbReference>
<reference evidence="5" key="1">
    <citation type="submission" date="2021-01" db="EMBL/GenBank/DDBJ databases">
        <authorList>
            <person name="Corre E."/>
            <person name="Pelletier E."/>
            <person name="Niang G."/>
            <person name="Scheremetjew M."/>
            <person name="Finn R."/>
            <person name="Kale V."/>
            <person name="Holt S."/>
            <person name="Cochrane G."/>
            <person name="Meng A."/>
            <person name="Brown T."/>
            <person name="Cohen L."/>
        </authorList>
    </citation>
    <scope>NUCLEOTIDE SEQUENCE</scope>
    <source>
        <strain evidence="5">CCMP1320</strain>
    </source>
</reference>
<dbReference type="AlphaFoldDB" id="A0A7S3R2L0"/>
<feature type="compositionally biased region" description="Basic and acidic residues" evidence="3">
    <location>
        <begin position="161"/>
        <end position="176"/>
    </location>
</feature>
<feature type="compositionally biased region" description="Polar residues" evidence="3">
    <location>
        <begin position="177"/>
        <end position="190"/>
    </location>
</feature>
<proteinExistence type="predicted"/>
<dbReference type="Pfam" id="PF01878">
    <property type="entry name" value="EVE"/>
    <property type="match status" value="1"/>
</dbReference>
<evidence type="ECO:0000313" key="5">
    <source>
        <dbReference type="EMBL" id="CAE0500770.1"/>
    </source>
</evidence>
<protein>
    <recommendedName>
        <fullName evidence="4">EVE domain-containing protein</fullName>
    </recommendedName>
</protein>
<dbReference type="InterPro" id="IPR052181">
    <property type="entry name" value="5hmC_binding"/>
</dbReference>
<evidence type="ECO:0000256" key="3">
    <source>
        <dbReference type="SAM" id="MobiDB-lite"/>
    </source>
</evidence>
<sequence length="220" mass="24954">MPPKRKKEQQQQHGDGPSTSEEKRSEKSYWLMKSEPSEFSWDNLSQLPDQTSSWEGVRNPQARNNMKAMRVDDEVFFYHSNCKTPMIVGVAKVVRTAYPDHSAFDKKSKYYDASSTPENPKWWMVDVKRVREMTPVSLETIKRAASGDSGSEPRPAKKKQKKEEQIKEEGGHHDGTPKSSTAGANSSVLSSMELLNRSRLSVQRVSPEQWQAVLALEQGL</sequence>
<feature type="compositionally biased region" description="Polar residues" evidence="3">
    <location>
        <begin position="41"/>
        <end position="54"/>
    </location>
</feature>
<feature type="domain" description="EVE" evidence="4">
    <location>
        <begin position="28"/>
        <end position="143"/>
    </location>
</feature>
<feature type="region of interest" description="Disordered" evidence="3">
    <location>
        <begin position="140"/>
        <end position="190"/>
    </location>
</feature>
<feature type="region of interest" description="Disordered" evidence="3">
    <location>
        <begin position="41"/>
        <end position="65"/>
    </location>
</feature>
<organism evidence="5">
    <name type="scientific">Dunaliella tertiolecta</name>
    <name type="common">Green alga</name>
    <dbReference type="NCBI Taxonomy" id="3047"/>
    <lineage>
        <taxon>Eukaryota</taxon>
        <taxon>Viridiplantae</taxon>
        <taxon>Chlorophyta</taxon>
        <taxon>core chlorophytes</taxon>
        <taxon>Chlorophyceae</taxon>
        <taxon>CS clade</taxon>
        <taxon>Chlamydomonadales</taxon>
        <taxon>Dunaliellaceae</taxon>
        <taxon>Dunaliella</taxon>
    </lineage>
</organism>
<dbReference type="InterPro" id="IPR002740">
    <property type="entry name" value="EVE_domain"/>
</dbReference>
<dbReference type="InterPro" id="IPR047197">
    <property type="entry name" value="THYN1-like_EVE"/>
</dbReference>
<evidence type="ECO:0000259" key="4">
    <source>
        <dbReference type="Pfam" id="PF01878"/>
    </source>
</evidence>
<dbReference type="InterPro" id="IPR015947">
    <property type="entry name" value="PUA-like_sf"/>
</dbReference>
<dbReference type="GO" id="GO:0005634">
    <property type="term" value="C:nucleus"/>
    <property type="evidence" value="ECO:0007669"/>
    <property type="project" value="UniProtKB-SubCell"/>
</dbReference>
<dbReference type="CDD" id="cd21133">
    <property type="entry name" value="EVE"/>
    <property type="match status" value="1"/>
</dbReference>
<dbReference type="Gene3D" id="3.10.590.10">
    <property type="entry name" value="ph1033 like domains"/>
    <property type="match status" value="1"/>
</dbReference>
<accession>A0A7S3R2L0</accession>
<name>A0A7S3R2L0_DUNTE</name>
<feature type="region of interest" description="Disordered" evidence="3">
    <location>
        <begin position="1"/>
        <end position="29"/>
    </location>
</feature>
<keyword evidence="2" id="KW-0539">Nucleus</keyword>
<evidence type="ECO:0000256" key="2">
    <source>
        <dbReference type="ARBA" id="ARBA00023242"/>
    </source>
</evidence>
<evidence type="ECO:0000256" key="1">
    <source>
        <dbReference type="ARBA" id="ARBA00004123"/>
    </source>
</evidence>
<dbReference type="PANTHER" id="PTHR14087:SF7">
    <property type="entry name" value="THYMOCYTE NUCLEAR PROTEIN 1"/>
    <property type="match status" value="1"/>
</dbReference>